<dbReference type="KEGG" id="maga:Mag101_07415"/>
<keyword evidence="2" id="KW-1185">Reference proteome</keyword>
<dbReference type="InterPro" id="IPR010064">
    <property type="entry name" value="HK97-gp10_tail"/>
</dbReference>
<dbReference type="RefSeq" id="WP_077402903.1">
    <property type="nucleotide sequence ID" value="NZ_CP019650.1"/>
</dbReference>
<organism evidence="1 2">
    <name type="scientific">Microbulbifer agarilyticus</name>
    <dbReference type="NCBI Taxonomy" id="260552"/>
    <lineage>
        <taxon>Bacteria</taxon>
        <taxon>Pseudomonadati</taxon>
        <taxon>Pseudomonadota</taxon>
        <taxon>Gammaproteobacteria</taxon>
        <taxon>Cellvibrionales</taxon>
        <taxon>Microbulbiferaceae</taxon>
        <taxon>Microbulbifer</taxon>
    </lineage>
</organism>
<dbReference type="NCBIfam" id="TIGR01725">
    <property type="entry name" value="phge_HK97_gp10"/>
    <property type="match status" value="1"/>
</dbReference>
<dbReference type="AlphaFoldDB" id="A0A1Q2M4A1"/>
<dbReference type="EMBL" id="CP019650">
    <property type="protein sequence ID" value="AQQ67486.1"/>
    <property type="molecule type" value="Genomic_DNA"/>
</dbReference>
<evidence type="ECO:0008006" key="3">
    <source>
        <dbReference type="Google" id="ProtNLM"/>
    </source>
</evidence>
<sequence length="147" mass="15994">MADNSKFHVDGLAKFNSTLLGLDAKTGSGVLRRAGRAAMKQVESAMRKGAKLDSGELKDSIGMRASTAKGRSRDRIARISVGPIKKSKGRGKKKRGFSNINQKAIAQEYGNARQSARPFIRPALESNVDNVLRDLINEIGKELTQLK</sequence>
<accession>A0A1Q2M4A1</accession>
<protein>
    <recommendedName>
        <fullName evidence="3">Phage protein, HK97 gp10 family</fullName>
    </recommendedName>
</protein>
<evidence type="ECO:0000313" key="1">
    <source>
        <dbReference type="EMBL" id="AQQ67486.1"/>
    </source>
</evidence>
<name>A0A1Q2M4A1_9GAMM</name>
<reference evidence="1" key="1">
    <citation type="submission" date="2017-02" db="EMBL/GenBank/DDBJ databases">
        <title>Genome of Microbulbifer agarilyticus GP101.</title>
        <authorList>
            <person name="Jung J."/>
            <person name="Bae S.S."/>
            <person name="Baek K."/>
        </authorList>
    </citation>
    <scope>NUCLEOTIDE SEQUENCE [LARGE SCALE GENOMIC DNA]</scope>
    <source>
        <strain evidence="1">GP101</strain>
    </source>
</reference>
<proteinExistence type="predicted"/>
<dbReference type="STRING" id="260552.Mag101_07415"/>
<dbReference type="Proteomes" id="UP000188219">
    <property type="component" value="Chromosome"/>
</dbReference>
<gene>
    <name evidence="1" type="ORF">Mag101_07415</name>
</gene>
<dbReference type="OrthoDB" id="5736381at2"/>
<evidence type="ECO:0000313" key="2">
    <source>
        <dbReference type="Proteomes" id="UP000188219"/>
    </source>
</evidence>